<comment type="caution">
    <text evidence="4">The sequence shown here is derived from an EMBL/GenBank/DDBJ whole genome shotgun (WGS) entry which is preliminary data.</text>
</comment>
<dbReference type="EMBL" id="AFMF02000036">
    <property type="protein sequence ID" value="EMM94273.1"/>
    <property type="molecule type" value="Genomic_DNA"/>
</dbReference>
<organism evidence="4 5">
    <name type="scientific">Leptospira interrogans serovar Zanoni str. LT2156</name>
    <dbReference type="NCBI Taxonomy" id="1001601"/>
    <lineage>
        <taxon>Bacteria</taxon>
        <taxon>Pseudomonadati</taxon>
        <taxon>Spirochaetota</taxon>
        <taxon>Spirochaetia</taxon>
        <taxon>Leptospirales</taxon>
        <taxon>Leptospiraceae</taxon>
        <taxon>Leptospira</taxon>
    </lineage>
</organism>
<evidence type="ECO:0000256" key="1">
    <source>
        <dbReference type="ARBA" id="ARBA00022612"/>
    </source>
</evidence>
<evidence type="ECO:0000256" key="3">
    <source>
        <dbReference type="SAM" id="MobiDB-lite"/>
    </source>
</evidence>
<protein>
    <submittedName>
        <fullName evidence="4">Terminase small subunit</fullName>
    </submittedName>
</protein>
<dbReference type="PANTHER" id="PTHR41328">
    <property type="entry name" value="TERMINASE SMALL SUBUNIT-RELATED"/>
    <property type="match status" value="1"/>
</dbReference>
<dbReference type="Pfam" id="PF03592">
    <property type="entry name" value="Terminase_2"/>
    <property type="match status" value="1"/>
</dbReference>
<dbReference type="GO" id="GO:0051276">
    <property type="term" value="P:chromosome organization"/>
    <property type="evidence" value="ECO:0007669"/>
    <property type="project" value="InterPro"/>
</dbReference>
<keyword evidence="2" id="KW-0231">Viral genome packaging</keyword>
<evidence type="ECO:0000313" key="5">
    <source>
        <dbReference type="Proteomes" id="UP000012089"/>
    </source>
</evidence>
<reference evidence="4 5" key="1">
    <citation type="submission" date="2013-01" db="EMBL/GenBank/DDBJ databases">
        <authorList>
            <person name="Harkins D.M."/>
            <person name="Durkin A.S."/>
            <person name="Brinkac L.M."/>
            <person name="Haft D.H."/>
            <person name="Selengut J.D."/>
            <person name="Sanka R."/>
            <person name="DePew J."/>
            <person name="Purushe J."/>
            <person name="Tulsiani S.M."/>
            <person name="Graham G.C."/>
            <person name="Burns M.-A."/>
            <person name="Dohnt M.F."/>
            <person name="Smythe L.D."/>
            <person name="McKay D.B."/>
            <person name="Craig S.B."/>
            <person name="Vinetz J.M."/>
            <person name="Sutton G.G."/>
            <person name="Nierman W.C."/>
            <person name="Fouts D.E."/>
        </authorList>
    </citation>
    <scope>NUCLEOTIDE SEQUENCE [LARGE SCALE GENOMIC DNA]</scope>
    <source>
        <strain evidence="4 5">LT2156</strain>
    </source>
</reference>
<feature type="compositionally biased region" description="Basic and acidic residues" evidence="3">
    <location>
        <begin position="15"/>
        <end position="31"/>
    </location>
</feature>
<dbReference type="PANTHER" id="PTHR41328:SF2">
    <property type="entry name" value="TERMINASE SMALL SUBUNIT"/>
    <property type="match status" value="1"/>
</dbReference>
<dbReference type="AlphaFoldDB" id="M6HAC7"/>
<keyword evidence="1" id="KW-1188">Viral release from host cell</keyword>
<dbReference type="Gene3D" id="1.10.10.1400">
    <property type="entry name" value="Terminase, small subunit, N-terminal DNA-binding domain, HTH motif"/>
    <property type="match status" value="1"/>
</dbReference>
<feature type="region of interest" description="Disordered" evidence="3">
    <location>
        <begin position="1"/>
        <end position="31"/>
    </location>
</feature>
<accession>M6HAC7</accession>
<gene>
    <name evidence="4" type="ORF">LEP1GSC158_0618</name>
</gene>
<sequence>MENKKENNKKKPRKRENSLKKKLENSDSEKEFEPVLTEKNKLFVENYVFHFRLNGKKAYLETYPDANEKSANAAASRLLAKASVRKYRDQLIQDVISSKKDELQLLFVEINRELVSATLADYIDDAGDVDIEKIKTLHPAAVKEITTRRTFTKAGDEIVDRTFRLADKTKSLEMLGKYTGMYKDKEGGDVHIHFGTEESGL</sequence>
<name>M6HAC7_LEPIR</name>
<evidence type="ECO:0000313" key="4">
    <source>
        <dbReference type="EMBL" id="EMM94273.1"/>
    </source>
</evidence>
<dbReference type="InterPro" id="IPR038713">
    <property type="entry name" value="Terminase_Gp1_N_sf"/>
</dbReference>
<proteinExistence type="predicted"/>
<dbReference type="InterPro" id="IPR052404">
    <property type="entry name" value="SPP1-like_terminase"/>
</dbReference>
<dbReference type="InterPro" id="IPR005335">
    <property type="entry name" value="Terminase_ssu"/>
</dbReference>
<evidence type="ECO:0000256" key="2">
    <source>
        <dbReference type="ARBA" id="ARBA00023219"/>
    </source>
</evidence>
<dbReference type="Proteomes" id="UP000012089">
    <property type="component" value="Unassembled WGS sequence"/>
</dbReference>